<keyword evidence="2" id="KW-1185">Reference proteome</keyword>
<dbReference type="EMBL" id="FOAS01000004">
    <property type="protein sequence ID" value="SEK70697.1"/>
    <property type="molecule type" value="Genomic_DNA"/>
</dbReference>
<evidence type="ECO:0000313" key="1">
    <source>
        <dbReference type="EMBL" id="SEK70697.1"/>
    </source>
</evidence>
<evidence type="ECO:0008006" key="3">
    <source>
        <dbReference type="Google" id="ProtNLM"/>
    </source>
</evidence>
<accession>A0A1H7J9X8</accession>
<protein>
    <recommendedName>
        <fullName evidence="3">DUF1569 domain-containing protein</fullName>
    </recommendedName>
</protein>
<reference evidence="1 2" key="1">
    <citation type="submission" date="2016-10" db="EMBL/GenBank/DDBJ databases">
        <authorList>
            <person name="de Groot N.N."/>
        </authorList>
    </citation>
    <scope>NUCLEOTIDE SEQUENCE [LARGE SCALE GENOMIC DNA]</scope>
    <source>
        <strain evidence="1 2">JCM 19513</strain>
    </source>
</reference>
<organism evidence="1 2">
    <name type="scientific">Atopomonas hussainii</name>
    <dbReference type="NCBI Taxonomy" id="1429083"/>
    <lineage>
        <taxon>Bacteria</taxon>
        <taxon>Pseudomonadati</taxon>
        <taxon>Pseudomonadota</taxon>
        <taxon>Gammaproteobacteria</taxon>
        <taxon>Pseudomonadales</taxon>
        <taxon>Pseudomonadaceae</taxon>
        <taxon>Atopomonas</taxon>
    </lineage>
</organism>
<gene>
    <name evidence="1" type="ORF">SAMN05216214_104193</name>
</gene>
<dbReference type="InterPro" id="IPR011463">
    <property type="entry name" value="DUF1569"/>
</dbReference>
<name>A0A1H7J9X8_9GAMM</name>
<sequence length="176" mass="19086">MNRRRLLLAAVAGTVGAGAGIWQTLGPALPKAELTLAAVRERLLATRSQPVAYAGSWSLSQLWQHLAQSVEFSMLGFPELKPAWFRSSVGPTAFSVFSARGAMKHGLDEAIPGAPALNAEQAEQAAFERLITALDDFAAWQGELQPHFAYGALSKDDYALAHALHVLDHWRLMRPA</sequence>
<dbReference type="Pfam" id="PF07606">
    <property type="entry name" value="DUF1569"/>
    <property type="match status" value="1"/>
</dbReference>
<proteinExistence type="predicted"/>
<dbReference type="RefSeq" id="WP_074865997.1">
    <property type="nucleotide sequence ID" value="NZ_FOAS01000004.1"/>
</dbReference>
<dbReference type="AlphaFoldDB" id="A0A1H7J9X8"/>
<dbReference type="STRING" id="1429083.GCA_001885685_00675"/>
<dbReference type="Proteomes" id="UP000185766">
    <property type="component" value="Unassembled WGS sequence"/>
</dbReference>
<evidence type="ECO:0000313" key="2">
    <source>
        <dbReference type="Proteomes" id="UP000185766"/>
    </source>
</evidence>